<evidence type="ECO:0008006" key="3">
    <source>
        <dbReference type="Google" id="ProtNLM"/>
    </source>
</evidence>
<protein>
    <recommendedName>
        <fullName evidence="3">ApeA N-terminal domain-containing protein</fullName>
    </recommendedName>
</protein>
<organism evidence="1 2">
    <name type="scientific">Malaciobacter halophilus</name>
    <dbReference type="NCBI Taxonomy" id="197482"/>
    <lineage>
        <taxon>Bacteria</taxon>
        <taxon>Pseudomonadati</taxon>
        <taxon>Campylobacterota</taxon>
        <taxon>Epsilonproteobacteria</taxon>
        <taxon>Campylobacterales</taxon>
        <taxon>Arcobacteraceae</taxon>
        <taxon>Malaciobacter</taxon>
    </lineage>
</organism>
<comment type="caution">
    <text evidence="1">The sequence shown here is derived from an EMBL/GenBank/DDBJ whole genome shotgun (WGS) entry which is preliminary data.</text>
</comment>
<keyword evidence="2" id="KW-1185">Reference proteome</keyword>
<dbReference type="AlphaFoldDB" id="A0A2N1J294"/>
<name>A0A2N1J294_9BACT</name>
<dbReference type="KEGG" id="ahs:AHALO_2202"/>
<evidence type="ECO:0000313" key="1">
    <source>
        <dbReference type="EMBL" id="PKI80661.1"/>
    </source>
</evidence>
<dbReference type="EMBL" id="NXIF01000031">
    <property type="protein sequence ID" value="PKI80661.1"/>
    <property type="molecule type" value="Genomic_DNA"/>
</dbReference>
<dbReference type="Proteomes" id="UP000233248">
    <property type="component" value="Unassembled WGS sequence"/>
</dbReference>
<reference evidence="1 2" key="1">
    <citation type="submission" date="2017-09" db="EMBL/GenBank/DDBJ databases">
        <title>Genomics of the genus Arcobacter.</title>
        <authorList>
            <person name="Perez-Cataluna A."/>
            <person name="Figueras M.J."/>
            <person name="Salas-Masso N."/>
        </authorList>
    </citation>
    <scope>NUCLEOTIDE SEQUENCE [LARGE SCALE GENOMIC DNA]</scope>
    <source>
        <strain evidence="1 2">DSM 18005</strain>
    </source>
</reference>
<proteinExistence type="predicted"/>
<evidence type="ECO:0000313" key="2">
    <source>
        <dbReference type="Proteomes" id="UP000233248"/>
    </source>
</evidence>
<sequence>MAYISNVEKFSFNDETLRGFVIEKLDDEQFEISDIEVKFQKNRAIVFSVIIKEHKNCFDKNSLKTIEGRFYKYRFFATVNKTEYIGSNYPFKRYRIIIDLIEFSKQNRFFFESSEKFNLEIIPTNNMIHYMDRLDEKDLFSFKNISYEEYNKKYRYLVELNSFIYKTPILIEKLYFYNNNINNIVFQSQYIRVDIIKKLDEEFPLLRNSHFSSNLEKYLDNYLELKNEDDLLNILLCQYLVYDIFDGKIKYNLNDISGFIDLFDGIFIDLKIKIENISDSKSQREKLSKSSLLNQKIDYVLDKLEPSLKQYKINQDKNLIKVLSYFRNMVRHQKEYIKFDLEKCFVFAKGVLQLYVIKHILEISDKDYDINKILADFDIYPLVKHKYKYKNDEIIIYNTDINIQNPKLNENSVTYQTLISHEQFKDAQPDDFVYDESFTEEIKKIYLEKASSLWMALHIYGIVVFNQDLMIDKKSNTKISIKDKEISKMIDELEIKIIEDI</sequence>
<gene>
    <name evidence="1" type="ORF">CP960_08315</name>
</gene>
<dbReference type="RefSeq" id="WP_101184956.1">
    <property type="nucleotide sequence ID" value="NZ_CP031218.1"/>
</dbReference>
<accession>A0A2N1J294</accession>